<name>A0A2S3X8Z9_PSEPU</name>
<dbReference type="EMBL" id="MINH01000016">
    <property type="protein sequence ID" value="POG11923.1"/>
    <property type="molecule type" value="Genomic_DNA"/>
</dbReference>
<proteinExistence type="predicted"/>
<gene>
    <name evidence="1" type="ORF">BGP84_01190</name>
</gene>
<organism evidence="1 2">
    <name type="scientific">Pseudomonas putida</name>
    <name type="common">Arthrobacter siderocapsulatus</name>
    <dbReference type="NCBI Taxonomy" id="303"/>
    <lineage>
        <taxon>Bacteria</taxon>
        <taxon>Pseudomonadati</taxon>
        <taxon>Pseudomonadota</taxon>
        <taxon>Gammaproteobacteria</taxon>
        <taxon>Pseudomonadales</taxon>
        <taxon>Pseudomonadaceae</taxon>
        <taxon>Pseudomonas</taxon>
    </lineage>
</organism>
<dbReference type="OrthoDB" id="6507185at2"/>
<dbReference type="AlphaFoldDB" id="A0A2S3X8Z9"/>
<accession>A0A2S3X8Z9</accession>
<dbReference type="Proteomes" id="UP000237230">
    <property type="component" value="Unassembled WGS sequence"/>
</dbReference>
<evidence type="ECO:0000313" key="2">
    <source>
        <dbReference type="Proteomes" id="UP000237230"/>
    </source>
</evidence>
<evidence type="ECO:0000313" key="1">
    <source>
        <dbReference type="EMBL" id="POG11923.1"/>
    </source>
</evidence>
<protein>
    <submittedName>
        <fullName evidence="1">Uncharacterized protein</fullName>
    </submittedName>
</protein>
<reference evidence="1 2" key="2">
    <citation type="submission" date="2018-03" db="EMBL/GenBank/DDBJ databases">
        <title>Draft genome of Pseudomonas putida strain KH-21-114.</title>
        <authorList>
            <person name="Yoshizawa S."/>
            <person name="Khan N.H."/>
            <person name="Nishimura M."/>
            <person name="Chiura H.X."/>
            <person name="Ogura Y."/>
            <person name="Hayashi T."/>
            <person name="Kogure K."/>
        </authorList>
    </citation>
    <scope>NUCLEOTIDE SEQUENCE [LARGE SCALE GENOMIC DNA]</scope>
    <source>
        <strain evidence="1 2">KH-21-114</strain>
    </source>
</reference>
<comment type="caution">
    <text evidence="1">The sequence shown here is derived from an EMBL/GenBank/DDBJ whole genome shotgun (WGS) entry which is preliminary data.</text>
</comment>
<dbReference type="RefSeq" id="WP_103445383.1">
    <property type="nucleotide sequence ID" value="NZ_MINH01000016.1"/>
</dbReference>
<sequence>MNQQTLQELLAERVAAYAQSDRPRELIDEGIEKLFADVVKDTFRSYGDFGGVIKEAVKAALPANVSDVFELQRYNALVANVLRERWQAAALQSTVLEQADKVISEVLDGEGLITGEISLKGLLDEFIADHKDQAAEERWSRPEIRFEESEIASSTFLYIGFDPEPEQSRDRFMYSSDKRSIHSLKHSLHIHIQGERATEDRFRPTERFGDVVGAKLDEKKIAVNMRVRSKWERMLASLYFGSALLIIDCDEDEFDYGFDD</sequence>
<reference evidence="1 2" key="1">
    <citation type="submission" date="2016-08" db="EMBL/GenBank/DDBJ databases">
        <authorList>
            <person name="Seilhamer J.J."/>
        </authorList>
    </citation>
    <scope>NUCLEOTIDE SEQUENCE [LARGE SCALE GENOMIC DNA]</scope>
    <source>
        <strain evidence="1 2">KH-21-114</strain>
    </source>
</reference>